<keyword evidence="2" id="KW-0812">Transmembrane</keyword>
<evidence type="ECO:0000256" key="2">
    <source>
        <dbReference type="SAM" id="Phobius"/>
    </source>
</evidence>
<dbReference type="Gene3D" id="1.10.630.10">
    <property type="entry name" value="Cytochrome P450"/>
    <property type="match status" value="1"/>
</dbReference>
<evidence type="ECO:0000313" key="4">
    <source>
        <dbReference type="Proteomes" id="UP001219525"/>
    </source>
</evidence>
<dbReference type="Pfam" id="PF00067">
    <property type="entry name" value="p450"/>
    <property type="match status" value="1"/>
</dbReference>
<evidence type="ECO:0000313" key="3">
    <source>
        <dbReference type="EMBL" id="KAJ7213161.1"/>
    </source>
</evidence>
<feature type="region of interest" description="Disordered" evidence="1">
    <location>
        <begin position="577"/>
        <end position="596"/>
    </location>
</feature>
<dbReference type="Proteomes" id="UP001219525">
    <property type="component" value="Unassembled WGS sequence"/>
</dbReference>
<dbReference type="GO" id="GO:0005506">
    <property type="term" value="F:iron ion binding"/>
    <property type="evidence" value="ECO:0007669"/>
    <property type="project" value="InterPro"/>
</dbReference>
<protein>
    <submittedName>
        <fullName evidence="3">Cytochrome P450</fullName>
    </submittedName>
</protein>
<keyword evidence="2" id="KW-1133">Transmembrane helix</keyword>
<keyword evidence="2" id="KW-0472">Membrane</keyword>
<dbReference type="SUPFAM" id="SSF48264">
    <property type="entry name" value="Cytochrome P450"/>
    <property type="match status" value="1"/>
</dbReference>
<dbReference type="AlphaFoldDB" id="A0AAD6YCA4"/>
<proteinExistence type="predicted"/>
<dbReference type="GO" id="GO:0020037">
    <property type="term" value="F:heme binding"/>
    <property type="evidence" value="ECO:0007669"/>
    <property type="project" value="InterPro"/>
</dbReference>
<name>A0AAD6YCA4_9AGAR</name>
<keyword evidence="4" id="KW-1185">Reference proteome</keyword>
<reference evidence="3" key="1">
    <citation type="submission" date="2023-03" db="EMBL/GenBank/DDBJ databases">
        <title>Massive genome expansion in bonnet fungi (Mycena s.s.) driven by repeated elements and novel gene families across ecological guilds.</title>
        <authorList>
            <consortium name="Lawrence Berkeley National Laboratory"/>
            <person name="Harder C.B."/>
            <person name="Miyauchi S."/>
            <person name="Viragh M."/>
            <person name="Kuo A."/>
            <person name="Thoen E."/>
            <person name="Andreopoulos B."/>
            <person name="Lu D."/>
            <person name="Skrede I."/>
            <person name="Drula E."/>
            <person name="Henrissat B."/>
            <person name="Morin E."/>
            <person name="Kohler A."/>
            <person name="Barry K."/>
            <person name="LaButti K."/>
            <person name="Morin E."/>
            <person name="Salamov A."/>
            <person name="Lipzen A."/>
            <person name="Mereny Z."/>
            <person name="Hegedus B."/>
            <person name="Baldrian P."/>
            <person name="Stursova M."/>
            <person name="Weitz H."/>
            <person name="Taylor A."/>
            <person name="Grigoriev I.V."/>
            <person name="Nagy L.G."/>
            <person name="Martin F."/>
            <person name="Kauserud H."/>
        </authorList>
    </citation>
    <scope>NUCLEOTIDE SEQUENCE</scope>
    <source>
        <strain evidence="3">9144</strain>
    </source>
</reference>
<dbReference type="GO" id="GO:0004497">
    <property type="term" value="F:monooxygenase activity"/>
    <property type="evidence" value="ECO:0007669"/>
    <property type="project" value="InterPro"/>
</dbReference>
<feature type="transmembrane region" description="Helical" evidence="2">
    <location>
        <begin position="7"/>
        <end position="25"/>
    </location>
</feature>
<feature type="compositionally biased region" description="Basic and acidic residues" evidence="1">
    <location>
        <begin position="360"/>
        <end position="370"/>
    </location>
</feature>
<evidence type="ECO:0000256" key="1">
    <source>
        <dbReference type="SAM" id="MobiDB-lite"/>
    </source>
</evidence>
<feature type="region of interest" description="Disordered" evidence="1">
    <location>
        <begin position="360"/>
        <end position="407"/>
    </location>
</feature>
<dbReference type="InterPro" id="IPR036396">
    <property type="entry name" value="Cyt_P450_sf"/>
</dbReference>
<dbReference type="InterPro" id="IPR001128">
    <property type="entry name" value="Cyt_P450"/>
</dbReference>
<dbReference type="GO" id="GO:0016705">
    <property type="term" value="F:oxidoreductase activity, acting on paired donors, with incorporation or reduction of molecular oxygen"/>
    <property type="evidence" value="ECO:0007669"/>
    <property type="project" value="InterPro"/>
</dbReference>
<gene>
    <name evidence="3" type="ORF">GGX14DRAFT_393350</name>
</gene>
<accession>A0AAD6YCA4</accession>
<dbReference type="EMBL" id="JARJCW010000022">
    <property type="protein sequence ID" value="KAJ7213161.1"/>
    <property type="molecule type" value="Genomic_DNA"/>
</dbReference>
<sequence>MSTSTVLSFVIIVVVSGLLLTRHFWTPSTTLVDIPHNKYPLWHIFGDIPSMLRASTPVDYFSQHVRKHGSISQSRTQSKCHPFSRNHCHLMPPREIEENLQRRSEDFDKAAAVRAAFAGTLPEGSVGLPADAQWKLHRRMMAPSMSPAYLATKMTLISANARKLIDIWALKSDLVEDRPGVFQCDDDIERFAMDTIMTVLFGDNLDCLQTTYNYIRGLDQTAFNALRGPLGLSVPSPAVYQSIRTLLKGMGSALQSGAPRLVYWRFSLSPAWRAARRASYGFIDDKLKEHAREPSTHESFLAQLSARYSTGRPEAVKLSAFKDEIMTYIIVQIRLHGELSTFFPLSDNLSISYEDINGVERDKHEEKREGGNSQEYAEENSDQGNEKWSRRVAAASRGPRGSSMGDTSELLTMVGDGAFGRIVYMSGDWDPRHAAGAGISLRPAAFRCQVTANIRIAADSAARLHTLSYMMCHIVIRALPNAFYASITGFGVGADSPSRRNPIWHRRQPAYGLLSARTSKYERCIRTYWSKVILQMKSAASRRQEAGFARVGGIEKILAQWDSGALPSVPNWVTTARTSRTIRPDPKSGGPPSKVDVVSSVSATRRRASPPVVTYCPLFFCLAVGVENWTVLPALLVIQAEL</sequence>
<comment type="caution">
    <text evidence="3">The sequence shown here is derived from an EMBL/GenBank/DDBJ whole genome shotgun (WGS) entry which is preliminary data.</text>
</comment>
<organism evidence="3 4">
    <name type="scientific">Mycena pura</name>
    <dbReference type="NCBI Taxonomy" id="153505"/>
    <lineage>
        <taxon>Eukaryota</taxon>
        <taxon>Fungi</taxon>
        <taxon>Dikarya</taxon>
        <taxon>Basidiomycota</taxon>
        <taxon>Agaricomycotina</taxon>
        <taxon>Agaricomycetes</taxon>
        <taxon>Agaricomycetidae</taxon>
        <taxon>Agaricales</taxon>
        <taxon>Marasmiineae</taxon>
        <taxon>Mycenaceae</taxon>
        <taxon>Mycena</taxon>
    </lineage>
</organism>